<dbReference type="PANTHER" id="PTHR46535">
    <property type="entry name" value="NEDD4-BINDING PROTEIN 2"/>
    <property type="match status" value="1"/>
</dbReference>
<gene>
    <name evidence="3" type="ORF">GFSPODELE1_LOCUS10116</name>
</gene>
<evidence type="ECO:0000313" key="3">
    <source>
        <dbReference type="EMBL" id="CAL1715225.1"/>
    </source>
</evidence>
<dbReference type="InterPro" id="IPR052772">
    <property type="entry name" value="Endo/PolyKinase_Domain-Protein"/>
</dbReference>
<dbReference type="Gene3D" id="3.30.1370.110">
    <property type="match status" value="1"/>
</dbReference>
<dbReference type="PANTHER" id="PTHR46535:SF1">
    <property type="entry name" value="NEDD4-BINDING PROTEIN 2"/>
    <property type="match status" value="1"/>
</dbReference>
<dbReference type="SUPFAM" id="SSF160443">
    <property type="entry name" value="SMR domain-like"/>
    <property type="match status" value="1"/>
</dbReference>
<keyword evidence="4" id="KW-1185">Reference proteome</keyword>
<evidence type="ECO:0000256" key="1">
    <source>
        <dbReference type="SAM" id="MobiDB-lite"/>
    </source>
</evidence>
<dbReference type="Proteomes" id="UP001497453">
    <property type="component" value="Chromosome 8"/>
</dbReference>
<dbReference type="EMBL" id="OZ037951">
    <property type="protein sequence ID" value="CAL1715225.1"/>
    <property type="molecule type" value="Genomic_DNA"/>
</dbReference>
<dbReference type="Pfam" id="PF01713">
    <property type="entry name" value="Smr"/>
    <property type="match status" value="1"/>
</dbReference>
<feature type="domain" description="Smr" evidence="2">
    <location>
        <begin position="554"/>
        <end position="627"/>
    </location>
</feature>
<dbReference type="InterPro" id="IPR002625">
    <property type="entry name" value="Smr_dom"/>
</dbReference>
<dbReference type="SMART" id="SM00463">
    <property type="entry name" value="SMR"/>
    <property type="match status" value="1"/>
</dbReference>
<accession>A0ABP1E5L1</accession>
<feature type="region of interest" description="Disordered" evidence="1">
    <location>
        <begin position="446"/>
        <end position="466"/>
    </location>
</feature>
<organism evidence="3 4">
    <name type="scientific">Somion occarium</name>
    <dbReference type="NCBI Taxonomy" id="3059160"/>
    <lineage>
        <taxon>Eukaryota</taxon>
        <taxon>Fungi</taxon>
        <taxon>Dikarya</taxon>
        <taxon>Basidiomycota</taxon>
        <taxon>Agaricomycotina</taxon>
        <taxon>Agaricomycetes</taxon>
        <taxon>Polyporales</taxon>
        <taxon>Cerrenaceae</taxon>
        <taxon>Somion</taxon>
    </lineage>
</organism>
<evidence type="ECO:0000259" key="2">
    <source>
        <dbReference type="PROSITE" id="PS50828"/>
    </source>
</evidence>
<evidence type="ECO:0000313" key="4">
    <source>
        <dbReference type="Proteomes" id="UP001497453"/>
    </source>
</evidence>
<reference evidence="4" key="1">
    <citation type="submission" date="2024-04" db="EMBL/GenBank/DDBJ databases">
        <authorList>
            <person name="Shaw F."/>
            <person name="Minotto A."/>
        </authorList>
    </citation>
    <scope>NUCLEOTIDE SEQUENCE [LARGE SCALE GENOMIC DNA]</scope>
</reference>
<feature type="region of interest" description="Disordered" evidence="1">
    <location>
        <begin position="84"/>
        <end position="115"/>
    </location>
</feature>
<protein>
    <recommendedName>
        <fullName evidence="2">Smr domain-containing protein</fullName>
    </recommendedName>
</protein>
<name>A0ABP1E5L1_9APHY</name>
<feature type="region of interest" description="Disordered" evidence="1">
    <location>
        <begin position="176"/>
        <end position="213"/>
    </location>
</feature>
<proteinExistence type="predicted"/>
<dbReference type="InterPro" id="IPR036063">
    <property type="entry name" value="Smr_dom_sf"/>
</dbReference>
<sequence>MGAQSYSLEERLQAEFCPPLDSSLIAAFINDYCPHGQVDPSSQAEQSLRTILSELATQAEKDENALSDRFSNLELGTNCSVTDDTSSSNELFSNDTQTTSPTTFSSNVSEASGGSLQPFSSPMGFLQTAFPDIPTHRLRSILSSMGDIEDLDMEEVVDQICSLEFVRELEQRGLDGLDGADQEDLTPWLPVESKKKPSPPAKKQPKKGMTFTFGDIRQKQHIRRATAPSTPGPSNGTPDTWTQVSSLATYLASLVPSLPESHFQSIFHSPEYSTPSAAIRASLSTIKNLEESIEIVQARSIFEILESSDDFVTLSPSDREQLMADTRLAVRATGGQPDAALDLVQCLRELDSDAVSGEVEWRLYHSPAPPPSHGLSQYAANAARRSMLTLTLPSGPPAVPPPPTRQRSAPVLPISSNAWKTVTPTRKAGPSSHYLAEFIPAYNPANVPTKKGRGRGGVNGPGKGAKNRTLALVRNERRIHSLRAKELMQQRAEALKEAGRAWQNGNAKSRGGEVAFYYAEKARQLQERAFREQLVVAQDKVDASRQYSKNGNTIDLHGTTVPEAIHIVKRTLEEDCPSAAKPLKVITGRGNHSANRVGVLGPAVKAALVDEGWNVGIWDAGLVVRGRLAFKA</sequence>
<dbReference type="PROSITE" id="PS50828">
    <property type="entry name" value="SMR"/>
    <property type="match status" value="1"/>
</dbReference>